<dbReference type="EMBL" id="BMWH01000008">
    <property type="protein sequence ID" value="GGZ87308.1"/>
    <property type="molecule type" value="Genomic_DNA"/>
</dbReference>
<dbReference type="GO" id="GO:0003676">
    <property type="term" value="F:nucleic acid binding"/>
    <property type="evidence" value="ECO:0007669"/>
    <property type="project" value="InterPro"/>
</dbReference>
<dbReference type="InterPro" id="IPR036397">
    <property type="entry name" value="RNaseH_sf"/>
</dbReference>
<dbReference type="InterPro" id="IPR001584">
    <property type="entry name" value="Integrase_cat-core"/>
</dbReference>
<dbReference type="Proteomes" id="UP000623010">
    <property type="component" value="Unassembled WGS sequence"/>
</dbReference>
<dbReference type="InterPro" id="IPR012337">
    <property type="entry name" value="RNaseH-like_sf"/>
</dbReference>
<comment type="caution">
    <text evidence="2">The sequence shown here is derived from an EMBL/GenBank/DDBJ whole genome shotgun (WGS) entry which is preliminary data.</text>
</comment>
<dbReference type="AlphaFoldDB" id="A0A918R661"/>
<evidence type="ECO:0000259" key="1">
    <source>
        <dbReference type="Pfam" id="PF13683"/>
    </source>
</evidence>
<dbReference type="GO" id="GO:0015074">
    <property type="term" value="P:DNA integration"/>
    <property type="evidence" value="ECO:0007669"/>
    <property type="project" value="InterPro"/>
</dbReference>
<dbReference type="InterPro" id="IPR050900">
    <property type="entry name" value="Transposase_IS3/IS150/IS904"/>
</dbReference>
<gene>
    <name evidence="2" type="ORF">GCM10010389_27090</name>
</gene>
<dbReference type="PANTHER" id="PTHR46889">
    <property type="entry name" value="TRANSPOSASE INSF FOR INSERTION SEQUENCE IS3B-RELATED"/>
    <property type="match status" value="1"/>
</dbReference>
<dbReference type="Pfam" id="PF13683">
    <property type="entry name" value="rve_3"/>
    <property type="match status" value="1"/>
</dbReference>
<reference evidence="2" key="2">
    <citation type="submission" date="2020-09" db="EMBL/GenBank/DDBJ databases">
        <authorList>
            <person name="Sun Q."/>
            <person name="Ohkuma M."/>
        </authorList>
    </citation>
    <scope>NUCLEOTIDE SEQUENCE</scope>
    <source>
        <strain evidence="2">JCM 5016</strain>
    </source>
</reference>
<reference evidence="2" key="1">
    <citation type="journal article" date="2014" name="Int. J. Syst. Evol. Microbiol.">
        <title>Complete genome sequence of Corynebacterium casei LMG S-19264T (=DSM 44701T), isolated from a smear-ripened cheese.</title>
        <authorList>
            <consortium name="US DOE Joint Genome Institute (JGI-PGF)"/>
            <person name="Walter F."/>
            <person name="Albersmeier A."/>
            <person name="Kalinowski J."/>
            <person name="Ruckert C."/>
        </authorList>
    </citation>
    <scope>NUCLEOTIDE SEQUENCE</scope>
    <source>
        <strain evidence="2">JCM 5016</strain>
    </source>
</reference>
<keyword evidence="3" id="KW-1185">Reference proteome</keyword>
<evidence type="ECO:0000313" key="3">
    <source>
        <dbReference type="Proteomes" id="UP000623010"/>
    </source>
</evidence>
<sequence length="118" mass="13274">MITHTGRGGEYCYCARKFKRACRRLGVVQPVSRAGSCFDNAVSEAFDSALRAEYVHRHTFRTPTGARIKIATWITGFCNTRRLHSVCGFKSPIDCEREYRAILTKGLAAWIVSTLRGD</sequence>
<protein>
    <recommendedName>
        <fullName evidence="1">Integrase catalytic domain-containing protein</fullName>
    </recommendedName>
</protein>
<name>A0A918R661_9ACTN</name>
<dbReference type="RefSeq" id="WP_190057651.1">
    <property type="nucleotide sequence ID" value="NZ_BMWH01000008.1"/>
</dbReference>
<accession>A0A918R661</accession>
<feature type="domain" description="Integrase catalytic" evidence="1">
    <location>
        <begin position="29"/>
        <end position="92"/>
    </location>
</feature>
<proteinExistence type="predicted"/>
<dbReference type="SUPFAM" id="SSF53098">
    <property type="entry name" value="Ribonuclease H-like"/>
    <property type="match status" value="1"/>
</dbReference>
<evidence type="ECO:0000313" key="2">
    <source>
        <dbReference type="EMBL" id="GGZ87308.1"/>
    </source>
</evidence>
<dbReference type="PANTHER" id="PTHR46889:SF4">
    <property type="entry name" value="TRANSPOSASE INSO FOR INSERTION SEQUENCE ELEMENT IS911B-RELATED"/>
    <property type="match status" value="1"/>
</dbReference>
<organism evidence="2 3">
    <name type="scientific">Streptomyces echinoruber</name>
    <dbReference type="NCBI Taxonomy" id="68898"/>
    <lineage>
        <taxon>Bacteria</taxon>
        <taxon>Bacillati</taxon>
        <taxon>Actinomycetota</taxon>
        <taxon>Actinomycetes</taxon>
        <taxon>Kitasatosporales</taxon>
        <taxon>Streptomycetaceae</taxon>
        <taxon>Streptomyces</taxon>
    </lineage>
</organism>
<dbReference type="Gene3D" id="3.30.420.10">
    <property type="entry name" value="Ribonuclease H-like superfamily/Ribonuclease H"/>
    <property type="match status" value="1"/>
</dbReference>